<accession>A0A0K1Q9Z4</accession>
<dbReference type="Proteomes" id="UP000064967">
    <property type="component" value="Chromosome"/>
</dbReference>
<name>A0A0K1Q9Z4_9BACT</name>
<keyword evidence="3" id="KW-1185">Reference proteome</keyword>
<feature type="chain" id="PRO_5005466856" evidence="1">
    <location>
        <begin position="30"/>
        <end position="381"/>
    </location>
</feature>
<keyword evidence="1" id="KW-0732">Signal</keyword>
<evidence type="ECO:0000313" key="2">
    <source>
        <dbReference type="EMBL" id="AKV02564.1"/>
    </source>
</evidence>
<evidence type="ECO:0000313" key="3">
    <source>
        <dbReference type="Proteomes" id="UP000064967"/>
    </source>
</evidence>
<organism evidence="2 3">
    <name type="scientific">Labilithrix luteola</name>
    <dbReference type="NCBI Taxonomy" id="1391654"/>
    <lineage>
        <taxon>Bacteria</taxon>
        <taxon>Pseudomonadati</taxon>
        <taxon>Myxococcota</taxon>
        <taxon>Polyangia</taxon>
        <taxon>Polyangiales</taxon>
        <taxon>Labilitrichaceae</taxon>
        <taxon>Labilithrix</taxon>
    </lineage>
</organism>
<protein>
    <submittedName>
        <fullName evidence="2">Uncharacterized protein</fullName>
    </submittedName>
</protein>
<gene>
    <name evidence="2" type="ORF">AKJ09_09227</name>
</gene>
<reference evidence="2 3" key="1">
    <citation type="submission" date="2015-08" db="EMBL/GenBank/DDBJ databases">
        <authorList>
            <person name="Babu N.S."/>
            <person name="Beckwith C.J."/>
            <person name="Beseler K.G."/>
            <person name="Brison A."/>
            <person name="Carone J.V."/>
            <person name="Caskin T.P."/>
            <person name="Diamond M."/>
            <person name="Durham M.E."/>
            <person name="Foxe J.M."/>
            <person name="Go M."/>
            <person name="Henderson B.A."/>
            <person name="Jones I.B."/>
            <person name="McGettigan J.A."/>
            <person name="Micheletti S.J."/>
            <person name="Nasrallah M.E."/>
            <person name="Ortiz D."/>
            <person name="Piller C.R."/>
            <person name="Privatt S.R."/>
            <person name="Schneider S.L."/>
            <person name="Sharp S."/>
            <person name="Smith T.C."/>
            <person name="Stanton J.D."/>
            <person name="Ullery H.E."/>
            <person name="Wilson R.J."/>
            <person name="Serrano M.G."/>
            <person name="Buck G."/>
            <person name="Lee V."/>
            <person name="Wang Y."/>
            <person name="Carvalho R."/>
            <person name="Voegtly L."/>
            <person name="Shi R."/>
            <person name="Duckworth R."/>
            <person name="Johnson A."/>
            <person name="Loviza R."/>
            <person name="Walstead R."/>
            <person name="Shah Z."/>
            <person name="Kiflezghi M."/>
            <person name="Wade K."/>
            <person name="Ball S.L."/>
            <person name="Bradley K.W."/>
            <person name="Asai D.J."/>
            <person name="Bowman C.A."/>
            <person name="Russell D.A."/>
            <person name="Pope W.H."/>
            <person name="Jacobs-Sera D."/>
            <person name="Hendrix R.W."/>
            <person name="Hatfull G.F."/>
        </authorList>
    </citation>
    <scope>NUCLEOTIDE SEQUENCE [LARGE SCALE GENOMIC DNA]</scope>
    <source>
        <strain evidence="2 3">DSM 27648</strain>
    </source>
</reference>
<dbReference type="PROSITE" id="PS51257">
    <property type="entry name" value="PROKAR_LIPOPROTEIN"/>
    <property type="match status" value="1"/>
</dbReference>
<dbReference type="EMBL" id="CP012333">
    <property type="protein sequence ID" value="AKV02564.1"/>
    <property type="molecule type" value="Genomic_DNA"/>
</dbReference>
<dbReference type="KEGG" id="llu:AKJ09_09227"/>
<dbReference type="RefSeq" id="WP_146653466.1">
    <property type="nucleotide sequence ID" value="NZ_CP012333.1"/>
</dbReference>
<sequence>MRRVITLTALSTLTALLTSLAAVACSADAADESASSDEAYRVKPDGSDVPGTLNVVLPDGVTGVRPATVQVDLSAATPLGTPITQVAIGTRTFRLESTDGVTTVKQTRTADIVSGQTTTIKAAVLGVKATGGPRTFGLGDLPCTYTHGLLQSPNQTGRYECYSNLKDDGSTLVPIIEGQYVYTFGLADGVTFKIAPGETKIVALTDYSSRKVAHLKAPARELPDVTSNSGPPAKQWRIYSGGTVNTPNAIIDAADGSELDIGLMAEYANNNRHNYSIQAHGWHNDVALPMGQLGAGPLNVTFGRLDVDDVSVNGGAQTYRGKYNVVPVDANNRAIGEKLMFDDAPTGTGIDVLPGRYQVTITYNTSESGLKSDIQYVDIPW</sequence>
<proteinExistence type="predicted"/>
<feature type="signal peptide" evidence="1">
    <location>
        <begin position="1"/>
        <end position="29"/>
    </location>
</feature>
<evidence type="ECO:0000256" key="1">
    <source>
        <dbReference type="SAM" id="SignalP"/>
    </source>
</evidence>
<dbReference type="AlphaFoldDB" id="A0A0K1Q9Z4"/>